<dbReference type="SMART" id="SM00422">
    <property type="entry name" value="HTH_MERR"/>
    <property type="match status" value="2"/>
</dbReference>
<sequence length="234" mass="27245">MRYYRPIDIATELQVSTSALRHYEAYELIPLPKRSAANYRLYTDLHFAYFRAIRACSIGFSFALTIEVIQAIKAGAIDKALWKVNGEQAQLHHEKKVTEQTLDLLRDSSFTIKDKNKWKSHMTIGEAAKLTNVQTSAIRHWEKEGLLKAERHPDNGYRMFTPMHIRQILIIRSMRETVYFLEEMKEIVQAVEQHSVDAAERATKRALERLTKRNQLQFSAIKELVNLLEVIETE</sequence>
<dbReference type="Pfam" id="PF13411">
    <property type="entry name" value="MerR_1"/>
    <property type="match status" value="1"/>
</dbReference>
<proteinExistence type="predicted"/>
<dbReference type="PANTHER" id="PTHR30204">
    <property type="entry name" value="REDOX-CYCLING DRUG-SENSING TRANSCRIPTIONAL ACTIVATOR SOXR"/>
    <property type="match status" value="1"/>
</dbReference>
<organism evidence="6 7">
    <name type="scientific">Shouchella xiaoxiensis</name>
    <dbReference type="NCBI Taxonomy" id="766895"/>
    <lineage>
        <taxon>Bacteria</taxon>
        <taxon>Bacillati</taxon>
        <taxon>Bacillota</taxon>
        <taxon>Bacilli</taxon>
        <taxon>Bacillales</taxon>
        <taxon>Bacillaceae</taxon>
        <taxon>Shouchella</taxon>
    </lineage>
</organism>
<dbReference type="InterPro" id="IPR047057">
    <property type="entry name" value="MerR_fam"/>
</dbReference>
<feature type="domain" description="HTH merR-type" evidence="5">
    <location>
        <begin position="3"/>
        <end position="71"/>
    </location>
</feature>
<evidence type="ECO:0000259" key="5">
    <source>
        <dbReference type="PROSITE" id="PS50937"/>
    </source>
</evidence>
<dbReference type="Pfam" id="PF00376">
    <property type="entry name" value="MerR"/>
    <property type="match status" value="1"/>
</dbReference>
<evidence type="ECO:0000256" key="2">
    <source>
        <dbReference type="ARBA" id="ARBA00023015"/>
    </source>
</evidence>
<dbReference type="Proteomes" id="UP001179280">
    <property type="component" value="Unassembled WGS sequence"/>
</dbReference>
<keyword evidence="1" id="KW-0678">Repressor</keyword>
<dbReference type="CDD" id="cd04773">
    <property type="entry name" value="HTH_TioE_rpt2"/>
    <property type="match status" value="1"/>
</dbReference>
<dbReference type="RefSeq" id="WP_204466747.1">
    <property type="nucleotide sequence ID" value="NZ_JAFBCV010000008.1"/>
</dbReference>
<dbReference type="EMBL" id="JAFBCV010000008">
    <property type="protein sequence ID" value="MBM7839515.1"/>
    <property type="molecule type" value="Genomic_DNA"/>
</dbReference>
<dbReference type="PANTHER" id="PTHR30204:SF69">
    <property type="entry name" value="MERR-FAMILY TRANSCRIPTIONAL REGULATOR"/>
    <property type="match status" value="1"/>
</dbReference>
<keyword evidence="4" id="KW-0804">Transcription</keyword>
<dbReference type="Gene3D" id="1.10.1660.10">
    <property type="match status" value="2"/>
</dbReference>
<evidence type="ECO:0000256" key="4">
    <source>
        <dbReference type="ARBA" id="ARBA00023163"/>
    </source>
</evidence>
<dbReference type="PROSITE" id="PS50937">
    <property type="entry name" value="HTH_MERR_2"/>
    <property type="match status" value="2"/>
</dbReference>
<keyword evidence="7" id="KW-1185">Reference proteome</keyword>
<protein>
    <submittedName>
        <fullName evidence="6">DNA-binding transcriptional MerR regulator</fullName>
    </submittedName>
</protein>
<reference evidence="6" key="1">
    <citation type="submission" date="2021-01" db="EMBL/GenBank/DDBJ databases">
        <title>Genomic Encyclopedia of Type Strains, Phase IV (KMG-IV): sequencing the most valuable type-strain genomes for metagenomic binning, comparative biology and taxonomic classification.</title>
        <authorList>
            <person name="Goeker M."/>
        </authorList>
    </citation>
    <scope>NUCLEOTIDE SEQUENCE</scope>
    <source>
        <strain evidence="6">DSM 21943</strain>
    </source>
</reference>
<keyword evidence="2" id="KW-0805">Transcription regulation</keyword>
<dbReference type="InterPro" id="IPR000551">
    <property type="entry name" value="MerR-type_HTH_dom"/>
</dbReference>
<evidence type="ECO:0000256" key="3">
    <source>
        <dbReference type="ARBA" id="ARBA00023125"/>
    </source>
</evidence>
<evidence type="ECO:0000256" key="1">
    <source>
        <dbReference type="ARBA" id="ARBA00022491"/>
    </source>
</evidence>
<dbReference type="GO" id="GO:0003677">
    <property type="term" value="F:DNA binding"/>
    <property type="evidence" value="ECO:0007669"/>
    <property type="project" value="UniProtKB-KW"/>
</dbReference>
<feature type="domain" description="HTH merR-type" evidence="5">
    <location>
        <begin position="121"/>
        <end position="190"/>
    </location>
</feature>
<evidence type="ECO:0000313" key="7">
    <source>
        <dbReference type="Proteomes" id="UP001179280"/>
    </source>
</evidence>
<dbReference type="SUPFAM" id="SSF46955">
    <property type="entry name" value="Putative DNA-binding domain"/>
    <property type="match status" value="2"/>
</dbReference>
<name>A0ABS2SVF7_9BACI</name>
<keyword evidence="3 6" id="KW-0238">DNA-binding</keyword>
<dbReference type="InterPro" id="IPR009061">
    <property type="entry name" value="DNA-bd_dom_put_sf"/>
</dbReference>
<evidence type="ECO:0000313" key="6">
    <source>
        <dbReference type="EMBL" id="MBM7839515.1"/>
    </source>
</evidence>
<comment type="caution">
    <text evidence="6">The sequence shown here is derived from an EMBL/GenBank/DDBJ whole genome shotgun (WGS) entry which is preliminary data.</text>
</comment>
<gene>
    <name evidence="6" type="ORF">JOC54_002795</name>
</gene>
<accession>A0ABS2SVF7</accession>